<feature type="repeat" description="ANK" evidence="3">
    <location>
        <begin position="102"/>
        <end position="135"/>
    </location>
</feature>
<dbReference type="Gene3D" id="1.25.40.20">
    <property type="entry name" value="Ankyrin repeat-containing domain"/>
    <property type="match status" value="2"/>
</dbReference>
<evidence type="ECO:0000256" key="4">
    <source>
        <dbReference type="SAM" id="MobiDB-lite"/>
    </source>
</evidence>
<dbReference type="EMBL" id="VSWD01000001">
    <property type="protein sequence ID" value="KAK3109113.1"/>
    <property type="molecule type" value="Genomic_DNA"/>
</dbReference>
<dbReference type="Pfam" id="PF00023">
    <property type="entry name" value="Ank"/>
    <property type="match status" value="1"/>
</dbReference>
<feature type="region of interest" description="Disordered" evidence="4">
    <location>
        <begin position="396"/>
        <end position="427"/>
    </location>
</feature>
<feature type="compositionally biased region" description="Low complexity" evidence="4">
    <location>
        <begin position="398"/>
        <end position="427"/>
    </location>
</feature>
<reference evidence="5" key="1">
    <citation type="submission" date="2019-08" db="EMBL/GenBank/DDBJ databases">
        <title>The improved chromosome-level genome for the pearl oyster Pinctada fucata martensii using PacBio sequencing and Hi-C.</title>
        <authorList>
            <person name="Zheng Z."/>
        </authorList>
    </citation>
    <scope>NUCLEOTIDE SEQUENCE</scope>
    <source>
        <strain evidence="5">ZZ-2019</strain>
        <tissue evidence="5">Adductor muscle</tissue>
    </source>
</reference>
<evidence type="ECO:0000313" key="6">
    <source>
        <dbReference type="Proteomes" id="UP001186944"/>
    </source>
</evidence>
<dbReference type="AlphaFoldDB" id="A0AA88YXS8"/>
<evidence type="ECO:0000256" key="1">
    <source>
        <dbReference type="ARBA" id="ARBA00022737"/>
    </source>
</evidence>
<dbReference type="Proteomes" id="UP001186944">
    <property type="component" value="Unassembled WGS sequence"/>
</dbReference>
<dbReference type="PRINTS" id="PR01415">
    <property type="entry name" value="ANKYRIN"/>
</dbReference>
<feature type="repeat" description="ANK" evidence="3">
    <location>
        <begin position="170"/>
        <end position="192"/>
    </location>
</feature>
<dbReference type="PROSITE" id="PS50088">
    <property type="entry name" value="ANK_REPEAT"/>
    <property type="match status" value="6"/>
</dbReference>
<dbReference type="PANTHER" id="PTHR24189:SF50">
    <property type="entry name" value="ANKYRIN REPEAT AND SOCS BOX PROTEIN 2"/>
    <property type="match status" value="1"/>
</dbReference>
<dbReference type="SMART" id="SM00248">
    <property type="entry name" value="ANK"/>
    <property type="match status" value="8"/>
</dbReference>
<name>A0AA88YXS8_PINIB</name>
<evidence type="ECO:0000256" key="3">
    <source>
        <dbReference type="PROSITE-ProRule" id="PRU00023"/>
    </source>
</evidence>
<gene>
    <name evidence="5" type="ORF">FSP39_023321</name>
</gene>
<protein>
    <submittedName>
        <fullName evidence="5">Uncharacterized protein</fullName>
    </submittedName>
</protein>
<feature type="repeat" description="ANK" evidence="3">
    <location>
        <begin position="206"/>
        <end position="238"/>
    </location>
</feature>
<comment type="caution">
    <text evidence="5">The sequence shown here is derived from an EMBL/GenBank/DDBJ whole genome shotgun (WGS) entry which is preliminary data.</text>
</comment>
<dbReference type="InterPro" id="IPR050745">
    <property type="entry name" value="Multifunctional_regulatory"/>
</dbReference>
<dbReference type="SUPFAM" id="SSF48403">
    <property type="entry name" value="Ankyrin repeat"/>
    <property type="match status" value="2"/>
</dbReference>
<dbReference type="Pfam" id="PF12796">
    <property type="entry name" value="Ank_2"/>
    <property type="match status" value="3"/>
</dbReference>
<sequence length="427" mass="46958">MWAVENDEIFDILLQREADCNLCTNEGENVLMMACGLGKVDIVIKILRTARQRLVLYINQRKVNGVTALQKACECEEKEARFEIANMLLMANANPQTSDVFQHSSPLHLASAFNDVRLMNLFLWERNTDVNFVDKDGVIPLFIAAENGFPHIVFSLLDKGADPLKSRLTDGATPLLISAERGHLEVVKILLEVKGIGIGINCVNVQNSTPLLLATLNNNTKVCECLLDHGADVNTSNQNGYDPILVASRNGNTKLIHLYLRKGANINSLAIPDHNTPLHLAAMMGNKSATKYLLANGADPELKNKEGLTPYVVATYRKQKEIEDVLFRFRMFGSDLTEFQTPSIESPHTPTSLFSSEHSNIIPSSDSIITKGQKTQTLRKMLKITRTNNIPKMVRVPSRTSIASSSASSNVYSDKGSSASSTGSLFG</sequence>
<evidence type="ECO:0000256" key="2">
    <source>
        <dbReference type="ARBA" id="ARBA00023043"/>
    </source>
</evidence>
<dbReference type="InterPro" id="IPR002110">
    <property type="entry name" value="Ankyrin_rpt"/>
</dbReference>
<proteinExistence type="predicted"/>
<keyword evidence="1" id="KW-0677">Repeat</keyword>
<keyword evidence="2 3" id="KW-0040">ANK repeat</keyword>
<accession>A0AA88YXS8</accession>
<organism evidence="5 6">
    <name type="scientific">Pinctada imbricata</name>
    <name type="common">Atlantic pearl-oyster</name>
    <name type="synonym">Pinctada martensii</name>
    <dbReference type="NCBI Taxonomy" id="66713"/>
    <lineage>
        <taxon>Eukaryota</taxon>
        <taxon>Metazoa</taxon>
        <taxon>Spiralia</taxon>
        <taxon>Lophotrochozoa</taxon>
        <taxon>Mollusca</taxon>
        <taxon>Bivalvia</taxon>
        <taxon>Autobranchia</taxon>
        <taxon>Pteriomorphia</taxon>
        <taxon>Pterioida</taxon>
        <taxon>Pterioidea</taxon>
        <taxon>Pteriidae</taxon>
        <taxon>Pinctada</taxon>
    </lineage>
</organism>
<keyword evidence="6" id="KW-1185">Reference proteome</keyword>
<dbReference type="PROSITE" id="PS50297">
    <property type="entry name" value="ANK_REP_REGION"/>
    <property type="match status" value="5"/>
</dbReference>
<feature type="repeat" description="ANK" evidence="3">
    <location>
        <begin position="136"/>
        <end position="162"/>
    </location>
</feature>
<feature type="repeat" description="ANK" evidence="3">
    <location>
        <begin position="273"/>
        <end position="305"/>
    </location>
</feature>
<evidence type="ECO:0000313" key="5">
    <source>
        <dbReference type="EMBL" id="KAK3109113.1"/>
    </source>
</evidence>
<dbReference type="PANTHER" id="PTHR24189">
    <property type="entry name" value="MYOTROPHIN"/>
    <property type="match status" value="1"/>
</dbReference>
<feature type="repeat" description="ANK" evidence="3">
    <location>
        <begin position="239"/>
        <end position="271"/>
    </location>
</feature>
<dbReference type="InterPro" id="IPR036770">
    <property type="entry name" value="Ankyrin_rpt-contain_sf"/>
</dbReference>